<feature type="non-terminal residue" evidence="1">
    <location>
        <position position="1"/>
    </location>
</feature>
<keyword evidence="2" id="KW-1185">Reference proteome</keyword>
<organism evidence="1 2">
    <name type="scientific">Mucuna pruriens</name>
    <name type="common">Velvet bean</name>
    <name type="synonym">Dolichos pruriens</name>
    <dbReference type="NCBI Taxonomy" id="157652"/>
    <lineage>
        <taxon>Eukaryota</taxon>
        <taxon>Viridiplantae</taxon>
        <taxon>Streptophyta</taxon>
        <taxon>Embryophyta</taxon>
        <taxon>Tracheophyta</taxon>
        <taxon>Spermatophyta</taxon>
        <taxon>Magnoliopsida</taxon>
        <taxon>eudicotyledons</taxon>
        <taxon>Gunneridae</taxon>
        <taxon>Pentapetalae</taxon>
        <taxon>rosids</taxon>
        <taxon>fabids</taxon>
        <taxon>Fabales</taxon>
        <taxon>Fabaceae</taxon>
        <taxon>Papilionoideae</taxon>
        <taxon>50 kb inversion clade</taxon>
        <taxon>NPAAA clade</taxon>
        <taxon>indigoferoid/millettioid clade</taxon>
        <taxon>Phaseoleae</taxon>
        <taxon>Mucuna</taxon>
    </lineage>
</organism>
<name>A0A371EYT2_MUCPR</name>
<dbReference type="EMBL" id="QJKJ01011441">
    <property type="protein sequence ID" value="RDX71169.1"/>
    <property type="molecule type" value="Genomic_DNA"/>
</dbReference>
<evidence type="ECO:0000313" key="2">
    <source>
        <dbReference type="Proteomes" id="UP000257109"/>
    </source>
</evidence>
<comment type="caution">
    <text evidence="1">The sequence shown here is derived from an EMBL/GenBank/DDBJ whole genome shotgun (WGS) entry which is preliminary data.</text>
</comment>
<dbReference type="Proteomes" id="UP000257109">
    <property type="component" value="Unassembled WGS sequence"/>
</dbReference>
<evidence type="ECO:0008006" key="3">
    <source>
        <dbReference type="Google" id="ProtNLM"/>
    </source>
</evidence>
<proteinExistence type="predicted"/>
<accession>A0A371EYT2</accession>
<protein>
    <recommendedName>
        <fullName evidence="3">DNA/RNA polymerases superfamily protein</fullName>
    </recommendedName>
</protein>
<dbReference type="OrthoDB" id="1731756at2759"/>
<sequence>MTYHRVSQLWLVMQPSLMSYQGTSNTIRMKLVSVQSARSLMRITKQGLHTIRVWALLKEINLMIRTCISLSKLCHLNIEVTVKEVRRLPSRLGIVVEDLLHSLQKMYKSPRQLVSKQGVHGFIKSLIEITLRPLEEPLPLVVLRPLNPRINTRYMLKLLVSSLEYNLIVDTLANGYITTSSLFANHVLINYSNKSIIFGTLIVGKDRRSITTNQAKIFLREDAQVYMILSILKVEKNRVVTDVPMVRDFPELFFEDINLVLRIGPISIEPYRMSPLELVRLKKQLEELIEK</sequence>
<dbReference type="AlphaFoldDB" id="A0A371EYT2"/>
<evidence type="ECO:0000313" key="1">
    <source>
        <dbReference type="EMBL" id="RDX71169.1"/>
    </source>
</evidence>
<reference evidence="1" key="1">
    <citation type="submission" date="2018-05" db="EMBL/GenBank/DDBJ databases">
        <title>Draft genome of Mucuna pruriens seed.</title>
        <authorList>
            <person name="Nnadi N.E."/>
            <person name="Vos R."/>
            <person name="Hasami M.H."/>
            <person name="Devisetty U.K."/>
            <person name="Aguiy J.C."/>
        </authorList>
    </citation>
    <scope>NUCLEOTIDE SEQUENCE [LARGE SCALE GENOMIC DNA]</scope>
    <source>
        <strain evidence="1">JCA_2017</strain>
    </source>
</reference>
<gene>
    <name evidence="1" type="ORF">CR513_49520</name>
</gene>